<evidence type="ECO:0000313" key="3">
    <source>
        <dbReference type="Proteomes" id="UP001597191"/>
    </source>
</evidence>
<comment type="caution">
    <text evidence="2">The sequence shown here is derived from an EMBL/GenBank/DDBJ whole genome shotgun (WGS) entry which is preliminary data.</text>
</comment>
<dbReference type="InterPro" id="IPR051695">
    <property type="entry name" value="Phosphoglycerate_Mutase"/>
</dbReference>
<dbReference type="PROSITE" id="PS00175">
    <property type="entry name" value="PG_MUTASE"/>
    <property type="match status" value="1"/>
</dbReference>
<dbReference type="SMART" id="SM00855">
    <property type="entry name" value="PGAM"/>
    <property type="match status" value="1"/>
</dbReference>
<dbReference type="RefSeq" id="WP_125647370.1">
    <property type="nucleotide sequence ID" value="NZ_JBHTOH010000038.1"/>
</dbReference>
<dbReference type="InterPro" id="IPR029033">
    <property type="entry name" value="His_PPase_superfam"/>
</dbReference>
<dbReference type="InterPro" id="IPR013078">
    <property type="entry name" value="His_Pase_superF_clade-1"/>
</dbReference>
<sequence>MKNLILVRHGQTAMNAKGRLQGLTDVPLNKKGQQSAYQVQKILAPIPLTIAYSSDLSRAHETAEIILTNRQPAVPLLTSSLLREYYFGSLEGQSDMQIFSHAITSYGLKNTFSYWHQHQGFPLMVESFAAADPTKQAEDYTTLKNRAEMILQQLHTDQHQGNVLLVAHSVLLSMLIYLVAPSKLPRTLLRNTSVSILTPTNSGFNTNGINLSNTNEIRQRLT</sequence>
<organism evidence="2 3">
    <name type="scientific">Lapidilactobacillus gannanensis</name>
    <dbReference type="NCBI Taxonomy" id="2486002"/>
    <lineage>
        <taxon>Bacteria</taxon>
        <taxon>Bacillati</taxon>
        <taxon>Bacillota</taxon>
        <taxon>Bacilli</taxon>
        <taxon>Lactobacillales</taxon>
        <taxon>Lactobacillaceae</taxon>
        <taxon>Lapidilactobacillus</taxon>
    </lineage>
</organism>
<dbReference type="PANTHER" id="PTHR46517">
    <property type="entry name" value="FRUCTOSE-2,6-BISPHOSPHATASE TIGAR"/>
    <property type="match status" value="1"/>
</dbReference>
<reference evidence="3" key="1">
    <citation type="journal article" date="2019" name="Int. J. Syst. Evol. Microbiol.">
        <title>The Global Catalogue of Microorganisms (GCM) 10K type strain sequencing project: providing services to taxonomists for standard genome sequencing and annotation.</title>
        <authorList>
            <consortium name="The Broad Institute Genomics Platform"/>
            <consortium name="The Broad Institute Genome Sequencing Center for Infectious Disease"/>
            <person name="Wu L."/>
            <person name="Ma J."/>
        </authorList>
    </citation>
    <scope>NUCLEOTIDE SEQUENCE [LARGE SCALE GENOMIC DNA]</scope>
    <source>
        <strain evidence="3">CCM 8937</strain>
    </source>
</reference>
<dbReference type="PANTHER" id="PTHR46517:SF1">
    <property type="entry name" value="FRUCTOSE-2,6-BISPHOSPHATASE TIGAR"/>
    <property type="match status" value="1"/>
</dbReference>
<keyword evidence="1 2" id="KW-0378">Hydrolase</keyword>
<dbReference type="CDD" id="cd07067">
    <property type="entry name" value="HP_PGM_like"/>
    <property type="match status" value="1"/>
</dbReference>
<name>A0ABW4BMZ8_9LACO</name>
<protein>
    <submittedName>
        <fullName evidence="2">Histidine phosphatase family protein</fullName>
        <ecNumber evidence="2">3.1.3.-</ecNumber>
    </submittedName>
</protein>
<keyword evidence="3" id="KW-1185">Reference proteome</keyword>
<dbReference type="Proteomes" id="UP001597191">
    <property type="component" value="Unassembled WGS sequence"/>
</dbReference>
<dbReference type="EC" id="3.1.3.-" evidence="2"/>
<dbReference type="GO" id="GO:0016787">
    <property type="term" value="F:hydrolase activity"/>
    <property type="evidence" value="ECO:0007669"/>
    <property type="project" value="UniProtKB-KW"/>
</dbReference>
<gene>
    <name evidence="2" type="ORF">ACFQ4R_06780</name>
</gene>
<dbReference type="EMBL" id="JBHTOH010000038">
    <property type="protein sequence ID" value="MFD1411304.1"/>
    <property type="molecule type" value="Genomic_DNA"/>
</dbReference>
<evidence type="ECO:0000313" key="2">
    <source>
        <dbReference type="EMBL" id="MFD1411304.1"/>
    </source>
</evidence>
<evidence type="ECO:0000256" key="1">
    <source>
        <dbReference type="ARBA" id="ARBA00022801"/>
    </source>
</evidence>
<dbReference type="Pfam" id="PF00300">
    <property type="entry name" value="His_Phos_1"/>
    <property type="match status" value="1"/>
</dbReference>
<dbReference type="SUPFAM" id="SSF53254">
    <property type="entry name" value="Phosphoglycerate mutase-like"/>
    <property type="match status" value="1"/>
</dbReference>
<dbReference type="Gene3D" id="3.40.50.1240">
    <property type="entry name" value="Phosphoglycerate mutase-like"/>
    <property type="match status" value="1"/>
</dbReference>
<accession>A0ABW4BMZ8</accession>
<proteinExistence type="predicted"/>
<dbReference type="InterPro" id="IPR001345">
    <property type="entry name" value="PG/BPGM_mutase_AS"/>
</dbReference>